<feature type="binding site" evidence="9">
    <location>
        <begin position="137"/>
        <end position="140"/>
    </location>
    <ligand>
        <name>GTP</name>
        <dbReference type="ChEBI" id="CHEBI:37565"/>
        <label>1</label>
    </ligand>
</feature>
<keyword evidence="3 9" id="KW-0690">Ribosome biogenesis</keyword>
<evidence type="ECO:0000256" key="4">
    <source>
        <dbReference type="ARBA" id="ARBA00022737"/>
    </source>
</evidence>
<dbReference type="PROSITE" id="PS51712">
    <property type="entry name" value="G_ENGA"/>
    <property type="match status" value="2"/>
</dbReference>
<feature type="binding site" evidence="9">
    <location>
        <begin position="250"/>
        <end position="254"/>
    </location>
    <ligand>
        <name>GTP</name>
        <dbReference type="ChEBI" id="CHEBI:37565"/>
        <label>2</label>
    </ligand>
</feature>
<dbReference type="InterPro" id="IPR031166">
    <property type="entry name" value="G_ENGA"/>
</dbReference>
<reference evidence="14" key="1">
    <citation type="submission" date="2023-02" db="EMBL/GenBank/DDBJ databases">
        <title>Nocardiopsis ansamitocini NBRC 112285.</title>
        <authorList>
            <person name="Ichikawa N."/>
            <person name="Sato H."/>
            <person name="Tonouchi N."/>
        </authorList>
    </citation>
    <scope>NUCLEOTIDE SEQUENCE</scope>
    <source>
        <strain evidence="14">NBRC 112285</strain>
    </source>
</reference>
<dbReference type="InterPro" id="IPR006073">
    <property type="entry name" value="GTP-bd"/>
</dbReference>
<feature type="binding site" evidence="9">
    <location>
        <begin position="315"/>
        <end position="318"/>
    </location>
    <ligand>
        <name>GTP</name>
        <dbReference type="ChEBI" id="CHEBI:37565"/>
        <label>2</label>
    </ligand>
</feature>
<evidence type="ECO:0000256" key="11">
    <source>
        <dbReference type="RuleBase" id="RU004481"/>
    </source>
</evidence>
<keyword evidence="4 11" id="KW-0677">Repeat</keyword>
<dbReference type="FunFam" id="3.40.50.300:FF:000040">
    <property type="entry name" value="GTPase Der"/>
    <property type="match status" value="1"/>
</dbReference>
<keyword evidence="6 9" id="KW-0342">GTP-binding</keyword>
<comment type="function">
    <text evidence="8 9 11">GTPase that plays an essential role in the late steps of ribosome biogenesis.</text>
</comment>
<feature type="domain" description="EngA-type G" evidence="13">
    <location>
        <begin position="197"/>
        <end position="370"/>
    </location>
</feature>
<keyword evidence="5 9" id="KW-0547">Nucleotide-binding</keyword>
<feature type="region of interest" description="Disordered" evidence="12">
    <location>
        <begin position="453"/>
        <end position="475"/>
    </location>
</feature>
<evidence type="ECO:0000256" key="3">
    <source>
        <dbReference type="ARBA" id="ARBA00022517"/>
    </source>
</evidence>
<name>A0A9W6P276_9ACTN</name>
<gene>
    <name evidence="9 14" type="primary">der</name>
    <name evidence="14" type="ORF">Nans01_02200</name>
</gene>
<dbReference type="CDD" id="cd01895">
    <property type="entry name" value="EngA2"/>
    <property type="match status" value="1"/>
</dbReference>
<evidence type="ECO:0000256" key="7">
    <source>
        <dbReference type="ARBA" id="ARBA00032345"/>
    </source>
</evidence>
<organism evidence="14 15">
    <name type="scientific">Nocardiopsis ansamitocini</name>
    <dbReference type="NCBI Taxonomy" id="1670832"/>
    <lineage>
        <taxon>Bacteria</taxon>
        <taxon>Bacillati</taxon>
        <taxon>Actinomycetota</taxon>
        <taxon>Actinomycetes</taxon>
        <taxon>Streptosporangiales</taxon>
        <taxon>Nocardiopsidaceae</taxon>
        <taxon>Nocardiopsis</taxon>
    </lineage>
</organism>
<dbReference type="Gene3D" id="3.40.50.300">
    <property type="entry name" value="P-loop containing nucleotide triphosphate hydrolases"/>
    <property type="match status" value="2"/>
</dbReference>
<evidence type="ECO:0000259" key="13">
    <source>
        <dbReference type="PROSITE" id="PS51712"/>
    </source>
</evidence>
<dbReference type="GO" id="GO:0043022">
    <property type="term" value="F:ribosome binding"/>
    <property type="evidence" value="ECO:0007669"/>
    <property type="project" value="TreeGrafter"/>
</dbReference>
<evidence type="ECO:0000256" key="2">
    <source>
        <dbReference type="ARBA" id="ARBA00020953"/>
    </source>
</evidence>
<dbReference type="Proteomes" id="UP001165092">
    <property type="component" value="Unassembled WGS sequence"/>
</dbReference>
<dbReference type="RefSeq" id="WP_285756745.1">
    <property type="nucleotide sequence ID" value="NZ_BSQG01000001.1"/>
</dbReference>
<comment type="caution">
    <text evidence="14">The sequence shown here is derived from an EMBL/GenBank/DDBJ whole genome shotgun (WGS) entry which is preliminary data.</text>
</comment>
<dbReference type="Gene3D" id="3.30.300.20">
    <property type="match status" value="1"/>
</dbReference>
<dbReference type="GO" id="GO:0042254">
    <property type="term" value="P:ribosome biogenesis"/>
    <property type="evidence" value="ECO:0007669"/>
    <property type="project" value="UniProtKB-KW"/>
</dbReference>
<proteinExistence type="inferred from homology"/>
<dbReference type="HAMAP" id="MF_00195">
    <property type="entry name" value="GTPase_Der"/>
    <property type="match status" value="1"/>
</dbReference>
<protein>
    <recommendedName>
        <fullName evidence="2 9">GTPase Der</fullName>
    </recommendedName>
    <alternativeName>
        <fullName evidence="7 9">GTP-binding protein EngA</fullName>
    </alternativeName>
</protein>
<dbReference type="AlphaFoldDB" id="A0A9W6P276"/>
<evidence type="ECO:0000256" key="6">
    <source>
        <dbReference type="ARBA" id="ARBA00023134"/>
    </source>
</evidence>
<evidence type="ECO:0000256" key="9">
    <source>
        <dbReference type="HAMAP-Rule" id="MF_00195"/>
    </source>
</evidence>
<dbReference type="InterPro" id="IPR015946">
    <property type="entry name" value="KH_dom-like_a/b"/>
</dbReference>
<comment type="similarity">
    <text evidence="1 9 10 11">Belongs to the TRAFAC class TrmE-Era-EngA-EngB-Septin-like GTPase superfamily. EngA (Der) GTPase family.</text>
</comment>
<evidence type="ECO:0000256" key="12">
    <source>
        <dbReference type="SAM" id="MobiDB-lite"/>
    </source>
</evidence>
<dbReference type="Pfam" id="PF14714">
    <property type="entry name" value="KH_dom-like"/>
    <property type="match status" value="1"/>
</dbReference>
<evidence type="ECO:0000256" key="1">
    <source>
        <dbReference type="ARBA" id="ARBA00008279"/>
    </source>
</evidence>
<evidence type="ECO:0000256" key="5">
    <source>
        <dbReference type="ARBA" id="ARBA00022741"/>
    </source>
</evidence>
<dbReference type="NCBIfam" id="NF002828">
    <property type="entry name" value="PRK03003.1"/>
    <property type="match status" value="1"/>
</dbReference>
<dbReference type="InterPro" id="IPR032859">
    <property type="entry name" value="KH_dom-like"/>
</dbReference>
<dbReference type="InterPro" id="IPR016484">
    <property type="entry name" value="GTPase_Der"/>
</dbReference>
<feature type="domain" description="EngA-type G" evidence="13">
    <location>
        <begin position="22"/>
        <end position="185"/>
    </location>
</feature>
<dbReference type="Pfam" id="PF01926">
    <property type="entry name" value="MMR_HSR1"/>
    <property type="match status" value="2"/>
</dbReference>
<feature type="binding site" evidence="9">
    <location>
        <begin position="75"/>
        <end position="79"/>
    </location>
    <ligand>
        <name>GTP</name>
        <dbReference type="ChEBI" id="CHEBI:37565"/>
        <label>1</label>
    </ligand>
</feature>
<dbReference type="PANTHER" id="PTHR43834:SF6">
    <property type="entry name" value="GTPASE DER"/>
    <property type="match status" value="1"/>
</dbReference>
<dbReference type="EMBL" id="BSQG01000001">
    <property type="protein sequence ID" value="GLU45869.1"/>
    <property type="molecule type" value="Genomic_DNA"/>
</dbReference>
<dbReference type="NCBIfam" id="TIGR03594">
    <property type="entry name" value="GTPase_EngA"/>
    <property type="match status" value="1"/>
</dbReference>
<dbReference type="CDD" id="cd01894">
    <property type="entry name" value="EngA1"/>
    <property type="match status" value="1"/>
</dbReference>
<keyword evidence="15" id="KW-1185">Reference proteome</keyword>
<accession>A0A9W6P276</accession>
<evidence type="ECO:0000256" key="8">
    <source>
        <dbReference type="ARBA" id="ARBA00053470"/>
    </source>
</evidence>
<dbReference type="GO" id="GO:0005525">
    <property type="term" value="F:GTP binding"/>
    <property type="evidence" value="ECO:0007669"/>
    <property type="project" value="UniProtKB-UniRule"/>
</dbReference>
<evidence type="ECO:0000313" key="14">
    <source>
        <dbReference type="EMBL" id="GLU45869.1"/>
    </source>
</evidence>
<dbReference type="PANTHER" id="PTHR43834">
    <property type="entry name" value="GTPASE DER"/>
    <property type="match status" value="1"/>
</dbReference>
<evidence type="ECO:0000256" key="10">
    <source>
        <dbReference type="PROSITE-ProRule" id="PRU01049"/>
    </source>
</evidence>
<dbReference type="InterPro" id="IPR027417">
    <property type="entry name" value="P-loop_NTPase"/>
</dbReference>
<dbReference type="FunFam" id="3.30.300.20:FF:000004">
    <property type="entry name" value="GTPase Der"/>
    <property type="match status" value="1"/>
</dbReference>
<dbReference type="SMART" id="SM00382">
    <property type="entry name" value="AAA"/>
    <property type="match status" value="2"/>
</dbReference>
<dbReference type="FunFam" id="3.40.50.300:FF:000057">
    <property type="entry name" value="GTPase Der"/>
    <property type="match status" value="1"/>
</dbReference>
<feature type="binding site" evidence="9">
    <location>
        <begin position="203"/>
        <end position="210"/>
    </location>
    <ligand>
        <name>GTP</name>
        <dbReference type="ChEBI" id="CHEBI:37565"/>
        <label>2</label>
    </ligand>
</feature>
<dbReference type="InterPro" id="IPR003593">
    <property type="entry name" value="AAA+_ATPase"/>
</dbReference>
<feature type="binding site" evidence="9">
    <location>
        <begin position="28"/>
        <end position="35"/>
    </location>
    <ligand>
        <name>GTP</name>
        <dbReference type="ChEBI" id="CHEBI:37565"/>
        <label>1</label>
    </ligand>
</feature>
<dbReference type="PRINTS" id="PR00326">
    <property type="entry name" value="GTP1OBG"/>
</dbReference>
<dbReference type="SUPFAM" id="SSF52540">
    <property type="entry name" value="P-loop containing nucleoside triphosphate hydrolases"/>
    <property type="match status" value="2"/>
</dbReference>
<evidence type="ECO:0000313" key="15">
    <source>
        <dbReference type="Proteomes" id="UP001165092"/>
    </source>
</evidence>
<dbReference type="InterPro" id="IPR005225">
    <property type="entry name" value="Small_GTP-bd"/>
</dbReference>
<comment type="subunit">
    <text evidence="9">Associates with the 50S ribosomal subunit.</text>
</comment>
<sequence>MSDIFDVPDDAIADGEDAVVKPVVAVVGRPNVGKSSLVNRIIGRREAVVEDVPGVTRDRVAYDATWQGREFTLVDTGGWETSVSGLAAMVARQAEYAAETADVILFVVDATVGVTDTDEAVTRVLRATKKPVVLAANKVDGPMGDSDALVLWNLGVGEPFAVSALHGRGTGDLLDAMMAAMPVPAPLEAEEVEDGPRRIALVGRPNVGKSSLLNRLAGEDRVVVDSVAGTTRDAVDELVELGGTTWKFIDTAGIRKRFRALQGADYYATMRTNVALERAEVAVVLLDVSEPLAEQDIRVVEQVVEAGRALVLAFNKWDLLDEDRRYYLEKEIDRQLGRVSWAPRVNIAAATGRHVEKLVPAIETGLAGWDTRISTGRLNGWVKELVAATPPPVRGGKQPKILFATQADSRPPHIVLFTTGFLEENYRRFIERRLREDFGFEGTPVKVSMRIREKKAGKGGQSRASKGSVRPDWNK</sequence>
<dbReference type="NCBIfam" id="TIGR00231">
    <property type="entry name" value="small_GTP"/>
    <property type="match status" value="2"/>
</dbReference>
<dbReference type="PIRSF" id="PIRSF006485">
    <property type="entry name" value="GTP-binding_EngA"/>
    <property type="match status" value="1"/>
</dbReference>